<dbReference type="Proteomes" id="UP000233551">
    <property type="component" value="Unassembled WGS sequence"/>
</dbReference>
<dbReference type="STRING" id="22663.A0A2I0HHZ8"/>
<dbReference type="AlphaFoldDB" id="A0A2I0HHZ8"/>
<accession>A0A2I0HHZ8</accession>
<proteinExistence type="predicted"/>
<comment type="caution">
    <text evidence="1">The sequence shown here is derived from an EMBL/GenBank/DDBJ whole genome shotgun (WGS) entry which is preliminary data.</text>
</comment>
<gene>
    <name evidence="1" type="ORF">CRG98_048366</name>
</gene>
<keyword evidence="2" id="KW-1185">Reference proteome</keyword>
<evidence type="ECO:0000313" key="2">
    <source>
        <dbReference type="Proteomes" id="UP000233551"/>
    </source>
</evidence>
<protein>
    <submittedName>
        <fullName evidence="1">Uncharacterized protein</fullName>
    </submittedName>
</protein>
<reference evidence="1 2" key="1">
    <citation type="submission" date="2017-11" db="EMBL/GenBank/DDBJ databases">
        <title>De-novo sequencing of pomegranate (Punica granatum L.) genome.</title>
        <authorList>
            <person name="Akparov Z."/>
            <person name="Amiraslanov A."/>
            <person name="Hajiyeva S."/>
            <person name="Abbasov M."/>
            <person name="Kaur K."/>
            <person name="Hamwieh A."/>
            <person name="Solovyev V."/>
            <person name="Salamov A."/>
            <person name="Braich B."/>
            <person name="Kosarev P."/>
            <person name="Mahmoud A."/>
            <person name="Hajiyev E."/>
            <person name="Babayeva S."/>
            <person name="Izzatullayeva V."/>
            <person name="Mammadov A."/>
            <person name="Mammadov A."/>
            <person name="Sharifova S."/>
            <person name="Ojaghi J."/>
            <person name="Eynullazada K."/>
            <person name="Bayramov B."/>
            <person name="Abdulazimova A."/>
            <person name="Shahmuradov I."/>
        </authorList>
    </citation>
    <scope>NUCLEOTIDE SEQUENCE [LARGE SCALE GENOMIC DNA]</scope>
    <source>
        <strain evidence="2">cv. AG2017</strain>
        <tissue evidence="1">Leaf</tissue>
    </source>
</reference>
<sequence>MELINCVTVPLIRVESSLGAVKQLEGCWWLQIARLACEIRGLCDWHLCMVSGLIECRCGIILEFYNADACGRVYLKLLFTLHCGYSDFDNSFLRSLCLSIPQHELEAAKYEEIAWTPRLSLSLSRRLNKAPHLGSMEGRMEVCDAKTLDKLTTSRGELKVRTMSCGEYRSGPSVTRKIRQSDLSLGSCGPLTVSIVITIQ</sequence>
<dbReference type="EMBL" id="PGOL01009104">
    <property type="protein sequence ID" value="PKI31243.1"/>
    <property type="molecule type" value="Genomic_DNA"/>
</dbReference>
<name>A0A2I0HHZ8_PUNGR</name>
<organism evidence="1 2">
    <name type="scientific">Punica granatum</name>
    <name type="common">Pomegranate</name>
    <dbReference type="NCBI Taxonomy" id="22663"/>
    <lineage>
        <taxon>Eukaryota</taxon>
        <taxon>Viridiplantae</taxon>
        <taxon>Streptophyta</taxon>
        <taxon>Embryophyta</taxon>
        <taxon>Tracheophyta</taxon>
        <taxon>Spermatophyta</taxon>
        <taxon>Magnoliopsida</taxon>
        <taxon>eudicotyledons</taxon>
        <taxon>Gunneridae</taxon>
        <taxon>Pentapetalae</taxon>
        <taxon>rosids</taxon>
        <taxon>malvids</taxon>
        <taxon>Myrtales</taxon>
        <taxon>Lythraceae</taxon>
        <taxon>Punica</taxon>
    </lineage>
</organism>
<evidence type="ECO:0000313" key="1">
    <source>
        <dbReference type="EMBL" id="PKI31243.1"/>
    </source>
</evidence>